<gene>
    <name evidence="1" type="ORF">OG288_15800</name>
</gene>
<accession>A0ABZ1JGG0</accession>
<evidence type="ECO:0000313" key="2">
    <source>
        <dbReference type="Proteomes" id="UP001432166"/>
    </source>
</evidence>
<proteinExistence type="predicted"/>
<keyword evidence="2" id="KW-1185">Reference proteome</keyword>
<protein>
    <submittedName>
        <fullName evidence="1">Uncharacterized protein</fullName>
    </submittedName>
</protein>
<reference evidence="1" key="1">
    <citation type="submission" date="2022-10" db="EMBL/GenBank/DDBJ databases">
        <title>The complete genomes of actinobacterial strains from the NBC collection.</title>
        <authorList>
            <person name="Joergensen T.S."/>
            <person name="Alvarez Arevalo M."/>
            <person name="Sterndorff E.B."/>
            <person name="Faurdal D."/>
            <person name="Vuksanovic O."/>
            <person name="Mourched A.-S."/>
            <person name="Charusanti P."/>
            <person name="Shaw S."/>
            <person name="Blin K."/>
            <person name="Weber T."/>
        </authorList>
    </citation>
    <scope>NUCLEOTIDE SEQUENCE</scope>
    <source>
        <strain evidence="1">NBC_00189</strain>
    </source>
</reference>
<evidence type="ECO:0000313" key="1">
    <source>
        <dbReference type="EMBL" id="WTP49636.1"/>
    </source>
</evidence>
<dbReference type="EMBL" id="CP108133">
    <property type="protein sequence ID" value="WTP49636.1"/>
    <property type="molecule type" value="Genomic_DNA"/>
</dbReference>
<sequence>MYNKTELLDYIESPIRTAARENLWDRVQFDNFDPDELASVPLEDLMFLCTRAEAHRYADQWSRMQNNAEIEGTTNAE</sequence>
<dbReference type="Proteomes" id="UP001432166">
    <property type="component" value="Chromosome"/>
</dbReference>
<dbReference type="RefSeq" id="WP_328937671.1">
    <property type="nucleotide sequence ID" value="NZ_CP108133.1"/>
</dbReference>
<organism evidence="1 2">
    <name type="scientific">Streptomyces tauricus</name>
    <dbReference type="NCBI Taxonomy" id="68274"/>
    <lineage>
        <taxon>Bacteria</taxon>
        <taxon>Bacillati</taxon>
        <taxon>Actinomycetota</taxon>
        <taxon>Actinomycetes</taxon>
        <taxon>Kitasatosporales</taxon>
        <taxon>Streptomycetaceae</taxon>
        <taxon>Streptomyces</taxon>
        <taxon>Streptomyces aurantiacus group</taxon>
    </lineage>
</organism>
<name>A0ABZ1JGG0_9ACTN</name>